<reference evidence="5" key="1">
    <citation type="submission" date="2023-07" db="EMBL/GenBank/DDBJ databases">
        <title>Chromosome-level genome assembly of Artemia franciscana.</title>
        <authorList>
            <person name="Jo E."/>
        </authorList>
    </citation>
    <scope>NUCLEOTIDE SEQUENCE</scope>
    <source>
        <tissue evidence="5">Whole body</tissue>
    </source>
</reference>
<name>A0AA88I932_ARTSF</name>
<comment type="subcellular location">
    <subcellularLocation>
        <location evidence="1">Nucleus</location>
    </subcellularLocation>
</comment>
<dbReference type="AlphaFoldDB" id="A0AA88I932"/>
<feature type="compositionally biased region" description="Low complexity" evidence="3">
    <location>
        <begin position="46"/>
        <end position="55"/>
    </location>
</feature>
<protein>
    <recommendedName>
        <fullName evidence="4">HTH CENPB-type domain-containing protein</fullName>
    </recommendedName>
</protein>
<dbReference type="SUPFAM" id="SSF46689">
    <property type="entry name" value="Homeodomain-like"/>
    <property type="match status" value="2"/>
</dbReference>
<evidence type="ECO:0000256" key="1">
    <source>
        <dbReference type="ARBA" id="ARBA00004123"/>
    </source>
</evidence>
<dbReference type="Gene3D" id="1.10.10.60">
    <property type="entry name" value="Homeodomain-like"/>
    <property type="match status" value="1"/>
</dbReference>
<dbReference type="SMART" id="SM00674">
    <property type="entry name" value="CENPB"/>
    <property type="match status" value="1"/>
</dbReference>
<accession>A0AA88I932</accession>
<evidence type="ECO:0000259" key="4">
    <source>
        <dbReference type="PROSITE" id="PS51253"/>
    </source>
</evidence>
<evidence type="ECO:0000256" key="3">
    <source>
        <dbReference type="SAM" id="MobiDB-lite"/>
    </source>
</evidence>
<dbReference type="GO" id="GO:0003677">
    <property type="term" value="F:DNA binding"/>
    <property type="evidence" value="ECO:0007669"/>
    <property type="project" value="UniProtKB-KW"/>
</dbReference>
<dbReference type="InterPro" id="IPR006600">
    <property type="entry name" value="HTH_CenpB_DNA-bd_dom"/>
</dbReference>
<evidence type="ECO:0000313" key="6">
    <source>
        <dbReference type="Proteomes" id="UP001187531"/>
    </source>
</evidence>
<comment type="caution">
    <text evidence="5">The sequence shown here is derived from an EMBL/GenBank/DDBJ whole genome shotgun (WGS) entry which is preliminary data.</text>
</comment>
<dbReference type="InterPro" id="IPR009057">
    <property type="entry name" value="Homeodomain-like_sf"/>
</dbReference>
<feature type="region of interest" description="Disordered" evidence="3">
    <location>
        <begin position="485"/>
        <end position="514"/>
    </location>
</feature>
<gene>
    <name evidence="5" type="ORF">QYM36_000856</name>
</gene>
<dbReference type="PANTHER" id="PTHR19303:SF73">
    <property type="entry name" value="PROTEIN PDC2"/>
    <property type="match status" value="1"/>
</dbReference>
<dbReference type="Pfam" id="PF03221">
    <property type="entry name" value="HTH_Tnp_Tc5"/>
    <property type="match status" value="1"/>
</dbReference>
<keyword evidence="6" id="KW-1185">Reference proteome</keyword>
<feature type="compositionally biased region" description="Basic and acidic residues" evidence="3">
    <location>
        <begin position="56"/>
        <end position="65"/>
    </location>
</feature>
<dbReference type="PROSITE" id="PS51253">
    <property type="entry name" value="HTH_CENPB"/>
    <property type="match status" value="1"/>
</dbReference>
<dbReference type="InterPro" id="IPR050863">
    <property type="entry name" value="CenT-Element_Derived"/>
</dbReference>
<dbReference type="GO" id="GO:0005634">
    <property type="term" value="C:nucleus"/>
    <property type="evidence" value="ECO:0007669"/>
    <property type="project" value="UniProtKB-SubCell"/>
</dbReference>
<feature type="region of interest" description="Disordered" evidence="3">
    <location>
        <begin position="35"/>
        <end position="81"/>
    </location>
</feature>
<evidence type="ECO:0000313" key="5">
    <source>
        <dbReference type="EMBL" id="KAK2724130.1"/>
    </source>
</evidence>
<evidence type="ECO:0000256" key="2">
    <source>
        <dbReference type="ARBA" id="ARBA00023125"/>
    </source>
</evidence>
<dbReference type="PANTHER" id="PTHR19303">
    <property type="entry name" value="TRANSPOSON"/>
    <property type="match status" value="1"/>
</dbReference>
<feature type="domain" description="HTH CENPB-type" evidence="4">
    <location>
        <begin position="154"/>
        <end position="225"/>
    </location>
</feature>
<keyword evidence="2" id="KW-0238">DNA-binding</keyword>
<dbReference type="Proteomes" id="UP001187531">
    <property type="component" value="Unassembled WGS sequence"/>
</dbReference>
<dbReference type="EMBL" id="JAVRJZ010000003">
    <property type="protein sequence ID" value="KAK2724130.1"/>
    <property type="molecule type" value="Genomic_DNA"/>
</dbReference>
<sequence>MEHNTIANPEISSELKMHFIGKSPVMRTSVIRKAPPEIVPENGTCSSSSSLGHSSSNEELKELKGNESAQEPASCSGLEVKSRKRGAGSRLELPLREKIKVINARDSGKTMRQIALEFGCGKTQILNILSRRERYQKEWDVVCKVGFLGGGADRKRAARRTGNEETNRRVYEWWKEAEATGIRVTGPLLQNTARSIARKLGFFNFAASNGWLASFRKTYGVQLKHDLAMERQNAIDSSLVSARMESNQTPKVEESCQERLAGMEASDSIDSKSLVEVLMEDEPHINSPCFKSELSGRSSKSPLLGSIPEEVPSLLSFVMRHAHHYHLTSLPYPDEEDNWWLEIRPRSASYAVPHFGYRSHLFRLLISQDLGYWLEVLGDCISWGSLCNHQGDLDVAKLDSILASMRSDSVCAGTSEVNTKSRDPNEVRFATASRLSMGAFISRPDFRFRSFNCARLVPNSKNPVVCRQCLSLSIDPRKVDPIRSHDFSHQSNVCSNSHEDRLSPSSVDYSHPKKKMKDLYSDEVAKNLDSNYVQPEQSGVIVPNYSPN</sequence>
<organism evidence="5 6">
    <name type="scientific">Artemia franciscana</name>
    <name type="common">Brine shrimp</name>
    <name type="synonym">Artemia sanfranciscana</name>
    <dbReference type="NCBI Taxonomy" id="6661"/>
    <lineage>
        <taxon>Eukaryota</taxon>
        <taxon>Metazoa</taxon>
        <taxon>Ecdysozoa</taxon>
        <taxon>Arthropoda</taxon>
        <taxon>Crustacea</taxon>
        <taxon>Branchiopoda</taxon>
        <taxon>Anostraca</taxon>
        <taxon>Artemiidae</taxon>
        <taxon>Artemia</taxon>
    </lineage>
</organism>
<proteinExistence type="predicted"/>